<dbReference type="GO" id="GO:0016878">
    <property type="term" value="F:acid-thiol ligase activity"/>
    <property type="evidence" value="ECO:0007669"/>
    <property type="project" value="UniProtKB-ARBA"/>
</dbReference>
<dbReference type="InterPro" id="IPR025110">
    <property type="entry name" value="AMP-bd_C"/>
</dbReference>
<name>A0AAE4D0D8_9ACTN</name>
<dbReference type="AlphaFoldDB" id="A0AAE4D0D8"/>
<dbReference type="InterPro" id="IPR000873">
    <property type="entry name" value="AMP-dep_synth/lig_dom"/>
</dbReference>
<dbReference type="SUPFAM" id="SSF56801">
    <property type="entry name" value="Acetyl-CoA synthetase-like"/>
    <property type="match status" value="1"/>
</dbReference>
<dbReference type="InterPro" id="IPR020845">
    <property type="entry name" value="AMP-binding_CS"/>
</dbReference>
<dbReference type="Pfam" id="PF00501">
    <property type="entry name" value="AMP-binding"/>
    <property type="match status" value="1"/>
</dbReference>
<dbReference type="Gene3D" id="3.40.50.12780">
    <property type="entry name" value="N-terminal domain of ligase-like"/>
    <property type="match status" value="1"/>
</dbReference>
<evidence type="ECO:0000313" key="4">
    <source>
        <dbReference type="Proteomes" id="UP001183629"/>
    </source>
</evidence>
<dbReference type="EMBL" id="JAVDYC010000001">
    <property type="protein sequence ID" value="MDR7327824.1"/>
    <property type="molecule type" value="Genomic_DNA"/>
</dbReference>
<feature type="domain" description="AMP-binding enzyme C-terminal" evidence="2">
    <location>
        <begin position="404"/>
        <end position="477"/>
    </location>
</feature>
<dbReference type="Proteomes" id="UP001183629">
    <property type="component" value="Unassembled WGS sequence"/>
</dbReference>
<comment type="caution">
    <text evidence="3">The sequence shown here is derived from an EMBL/GenBank/DDBJ whole genome shotgun (WGS) entry which is preliminary data.</text>
</comment>
<sequence length="487" mass="50202">MADRPYPGVLLDLLRAAGDRVVFEEPDRVTTGAQLLALTGRIGGGLARAGIKPGDGVALAVGVTAEALATVLAAHAAGARVTGIRPGLPGRHLAHVLGQGDAAVIVDAGRAASVPAVPHLRTVASLRDGPDEEPVPLARPDDIARVIHTSGSTGLPKGALQTYAALAAGWAPHPERWPLALRRLAPRLGRHLVFGTLASQVMFEYGTMALAAGGTLVAAAPDLPGAIIRHRATSTVITVPKLRAVVAAARAARAGPATLRALMVSGSPLDPALLAEALDVLGPVVFHGYGQTEAGMISMAAPEEMADPRVRASVGRPPAENTVEIRDAAGHPVPPGDIGEVFVRTPVQACGYLGDPAESAAVFTDGWVRTRDLGRVDPDGYLHLAGRTRDVIIVNANVQYAVPIERVLAAHPSVAEACVVGVPSAATGEAVHAYVVPAAGDLDLALLRGLVRAELGADAVPDRITVIDRVPLTPAGKPDRDALRRWT</sequence>
<dbReference type="Pfam" id="PF13193">
    <property type="entry name" value="AMP-binding_C"/>
    <property type="match status" value="1"/>
</dbReference>
<dbReference type="RefSeq" id="WP_310428487.1">
    <property type="nucleotide sequence ID" value="NZ_JAVDYC010000001.1"/>
</dbReference>
<dbReference type="InterPro" id="IPR042099">
    <property type="entry name" value="ANL_N_sf"/>
</dbReference>
<dbReference type="PROSITE" id="PS00455">
    <property type="entry name" value="AMP_BINDING"/>
    <property type="match status" value="1"/>
</dbReference>
<dbReference type="Gene3D" id="3.30.300.30">
    <property type="match status" value="1"/>
</dbReference>
<dbReference type="InterPro" id="IPR050237">
    <property type="entry name" value="ATP-dep_AMP-bd_enzyme"/>
</dbReference>
<reference evidence="3 4" key="1">
    <citation type="submission" date="2023-07" db="EMBL/GenBank/DDBJ databases">
        <title>Sequencing the genomes of 1000 actinobacteria strains.</title>
        <authorList>
            <person name="Klenk H.-P."/>
        </authorList>
    </citation>
    <scope>NUCLEOTIDE SEQUENCE [LARGE SCALE GENOMIC DNA]</scope>
    <source>
        <strain evidence="3 4">DSM 44711</strain>
    </source>
</reference>
<proteinExistence type="predicted"/>
<keyword evidence="3" id="KW-0436">Ligase</keyword>
<feature type="domain" description="AMP-dependent synthetase/ligase" evidence="1">
    <location>
        <begin position="18"/>
        <end position="353"/>
    </location>
</feature>
<gene>
    <name evidence="3" type="ORF">J2S44_008074</name>
</gene>
<protein>
    <submittedName>
        <fullName evidence="3">Acyl-CoA synthetase (AMP-forming)/AMP-acid ligase II</fullName>
    </submittedName>
</protein>
<organism evidence="3 4">
    <name type="scientific">Catenuloplanes niger</name>
    <dbReference type="NCBI Taxonomy" id="587534"/>
    <lineage>
        <taxon>Bacteria</taxon>
        <taxon>Bacillati</taxon>
        <taxon>Actinomycetota</taxon>
        <taxon>Actinomycetes</taxon>
        <taxon>Micromonosporales</taxon>
        <taxon>Micromonosporaceae</taxon>
        <taxon>Catenuloplanes</taxon>
    </lineage>
</organism>
<keyword evidence="4" id="KW-1185">Reference proteome</keyword>
<evidence type="ECO:0000259" key="1">
    <source>
        <dbReference type="Pfam" id="PF00501"/>
    </source>
</evidence>
<dbReference type="PANTHER" id="PTHR43767:SF1">
    <property type="entry name" value="NONRIBOSOMAL PEPTIDE SYNTHASE PES1 (EUROFUNG)-RELATED"/>
    <property type="match status" value="1"/>
</dbReference>
<dbReference type="InterPro" id="IPR045851">
    <property type="entry name" value="AMP-bd_C_sf"/>
</dbReference>
<accession>A0AAE4D0D8</accession>
<evidence type="ECO:0000259" key="2">
    <source>
        <dbReference type="Pfam" id="PF13193"/>
    </source>
</evidence>
<dbReference type="PANTHER" id="PTHR43767">
    <property type="entry name" value="LONG-CHAIN-FATTY-ACID--COA LIGASE"/>
    <property type="match status" value="1"/>
</dbReference>
<evidence type="ECO:0000313" key="3">
    <source>
        <dbReference type="EMBL" id="MDR7327824.1"/>
    </source>
</evidence>